<dbReference type="AlphaFoldDB" id="A0A2A5WLV6"/>
<dbReference type="Proteomes" id="UP000219327">
    <property type="component" value="Unassembled WGS sequence"/>
</dbReference>
<accession>A0A2A5WLV6</accession>
<sequence length="233" mass="25955">MDIQHRWDAPRTVSITVGDAPESWRDAGFQVDDNGRCVIGGVVFHFVGNSADRGVHDVTFEADTPIAKDSPTIEIRGLTYHVKAPGTAGDIPETPTHTNLCTGIQKLEICPVETWYTLTQMVHRILPPPYQAFPYRNPDGNPQHVALWRMQNMEVFEMADGMGQTTEDEMAMFFLIVSDLEAARKVVGTDNCTEPFPMGDNRRGLILSNKALDLSVRTFLMEPPHEGDDQQDG</sequence>
<proteinExistence type="predicted"/>
<organism evidence="1 2">
    <name type="scientific">OM182 bacterium MED-G24</name>
    <dbReference type="NCBI Taxonomy" id="1986255"/>
    <lineage>
        <taxon>Bacteria</taxon>
        <taxon>Pseudomonadati</taxon>
        <taxon>Pseudomonadota</taxon>
        <taxon>Gammaproteobacteria</taxon>
        <taxon>OMG group</taxon>
        <taxon>OM182 clade</taxon>
    </lineage>
</organism>
<protein>
    <submittedName>
        <fullName evidence="1">Uncharacterized protein</fullName>
    </submittedName>
</protein>
<reference evidence="1 2" key="1">
    <citation type="submission" date="2017-08" db="EMBL/GenBank/DDBJ databases">
        <title>Fine stratification of microbial communities through a metagenomic profile of the photic zone.</title>
        <authorList>
            <person name="Haro-Moreno J.M."/>
            <person name="Lopez-Perez M."/>
            <person name="De La Torre J."/>
            <person name="Picazo A."/>
            <person name="Camacho A."/>
            <person name="Rodriguez-Valera F."/>
        </authorList>
    </citation>
    <scope>NUCLEOTIDE SEQUENCE [LARGE SCALE GENOMIC DNA]</scope>
    <source>
        <strain evidence="1">MED-G24</strain>
    </source>
</reference>
<gene>
    <name evidence="1" type="ORF">CNE99_08160</name>
</gene>
<evidence type="ECO:0000313" key="1">
    <source>
        <dbReference type="EMBL" id="PDH37469.1"/>
    </source>
</evidence>
<evidence type="ECO:0000313" key="2">
    <source>
        <dbReference type="Proteomes" id="UP000219327"/>
    </source>
</evidence>
<dbReference type="EMBL" id="NTKD01000048">
    <property type="protein sequence ID" value="PDH37469.1"/>
    <property type="molecule type" value="Genomic_DNA"/>
</dbReference>
<name>A0A2A5WLV6_9GAMM</name>
<comment type="caution">
    <text evidence="1">The sequence shown here is derived from an EMBL/GenBank/DDBJ whole genome shotgun (WGS) entry which is preliminary data.</text>
</comment>